<name>A0ABS2BN57_9NEIS</name>
<dbReference type="Proteomes" id="UP000809431">
    <property type="component" value="Unassembled WGS sequence"/>
</dbReference>
<accession>A0ABS2BN57</accession>
<keyword evidence="2" id="KW-1185">Reference proteome</keyword>
<organism evidence="1 2">
    <name type="scientific">Jeongeupia naejangsanensis</name>
    <dbReference type="NCBI Taxonomy" id="613195"/>
    <lineage>
        <taxon>Bacteria</taxon>
        <taxon>Pseudomonadati</taxon>
        <taxon>Pseudomonadota</taxon>
        <taxon>Betaproteobacteria</taxon>
        <taxon>Neisseriales</taxon>
        <taxon>Chitinibacteraceae</taxon>
        <taxon>Jeongeupia</taxon>
    </lineage>
</organism>
<dbReference type="EMBL" id="JAESND010000008">
    <property type="protein sequence ID" value="MBM3117057.1"/>
    <property type="molecule type" value="Genomic_DNA"/>
</dbReference>
<sequence length="102" mass="11430">MATQLLSLGMFGVRLMDRILTAPAVLPHELADDLVDEINYYLPCTHGREQRMLFQLACELHEAMDEAFTRVDGLAARHSTIGLVNALLDQAHDQSRDPQTEP</sequence>
<dbReference type="RefSeq" id="WP_203539287.1">
    <property type="nucleotide sequence ID" value="NZ_JAESND010000008.1"/>
</dbReference>
<evidence type="ECO:0000313" key="2">
    <source>
        <dbReference type="Proteomes" id="UP000809431"/>
    </source>
</evidence>
<comment type="caution">
    <text evidence="1">The sequence shown here is derived from an EMBL/GenBank/DDBJ whole genome shotgun (WGS) entry which is preliminary data.</text>
</comment>
<reference evidence="1 2" key="1">
    <citation type="submission" date="2021-01" db="EMBL/GenBank/DDBJ databases">
        <title>Draft Genome Sequence and Polyhydroxyalkanoate Biosynthetic Potential of Jeongeupia naejangsanensis Type Strain DSM 24253.</title>
        <authorList>
            <person name="Turrini P."/>
            <person name="Artuso I."/>
            <person name="Lugli G.A."/>
            <person name="Frangipani E."/>
            <person name="Ventura M."/>
            <person name="Visca P."/>
        </authorList>
    </citation>
    <scope>NUCLEOTIDE SEQUENCE [LARGE SCALE GENOMIC DNA]</scope>
    <source>
        <strain evidence="1 2">DSM 24253</strain>
    </source>
</reference>
<gene>
    <name evidence="1" type="ORF">JMJ54_14570</name>
</gene>
<evidence type="ECO:0000313" key="1">
    <source>
        <dbReference type="EMBL" id="MBM3117057.1"/>
    </source>
</evidence>
<proteinExistence type="predicted"/>
<protein>
    <submittedName>
        <fullName evidence="1">Uncharacterized protein</fullName>
    </submittedName>
</protein>